<organism evidence="2 3">
    <name type="scientific">Ameca splendens</name>
    <dbReference type="NCBI Taxonomy" id="208324"/>
    <lineage>
        <taxon>Eukaryota</taxon>
        <taxon>Metazoa</taxon>
        <taxon>Chordata</taxon>
        <taxon>Craniata</taxon>
        <taxon>Vertebrata</taxon>
        <taxon>Euteleostomi</taxon>
        <taxon>Actinopterygii</taxon>
        <taxon>Neopterygii</taxon>
        <taxon>Teleostei</taxon>
        <taxon>Neoteleostei</taxon>
        <taxon>Acanthomorphata</taxon>
        <taxon>Ovalentaria</taxon>
        <taxon>Atherinomorphae</taxon>
        <taxon>Cyprinodontiformes</taxon>
        <taxon>Goodeidae</taxon>
        <taxon>Ameca</taxon>
    </lineage>
</organism>
<reference evidence="2 3" key="1">
    <citation type="submission" date="2021-06" db="EMBL/GenBank/DDBJ databases">
        <authorList>
            <person name="Palmer J.M."/>
        </authorList>
    </citation>
    <scope>NUCLEOTIDE SEQUENCE [LARGE SCALE GENOMIC DNA]</scope>
    <source>
        <strain evidence="2 3">AS_MEX2019</strain>
        <tissue evidence="2">Muscle</tissue>
    </source>
</reference>
<dbReference type="Proteomes" id="UP001469553">
    <property type="component" value="Unassembled WGS sequence"/>
</dbReference>
<sequence>MGLLMLLMKGYRQQCQETAEGTRCVSAEVTSCTRGQRQGKSRRRRAGPWKYPPGGVVEGQQEAPTEHKACLVLTLPSRSGCLPRLLSAHLPEDSWPNRNRKGEVVVRAQDNSC</sequence>
<feature type="region of interest" description="Disordered" evidence="1">
    <location>
        <begin position="34"/>
        <end position="62"/>
    </location>
</feature>
<evidence type="ECO:0000256" key="1">
    <source>
        <dbReference type="SAM" id="MobiDB-lite"/>
    </source>
</evidence>
<proteinExistence type="predicted"/>
<evidence type="ECO:0000313" key="3">
    <source>
        <dbReference type="Proteomes" id="UP001469553"/>
    </source>
</evidence>
<accession>A0ABV0YRD2</accession>
<protein>
    <submittedName>
        <fullName evidence="2">Uncharacterized protein</fullName>
    </submittedName>
</protein>
<gene>
    <name evidence="2" type="ORF">AMECASPLE_023772</name>
</gene>
<name>A0ABV0YRD2_9TELE</name>
<feature type="region of interest" description="Disordered" evidence="1">
    <location>
        <begin position="92"/>
        <end position="113"/>
    </location>
</feature>
<evidence type="ECO:0000313" key="2">
    <source>
        <dbReference type="EMBL" id="MEQ2296336.1"/>
    </source>
</evidence>
<dbReference type="EMBL" id="JAHRIP010039836">
    <property type="protein sequence ID" value="MEQ2296336.1"/>
    <property type="molecule type" value="Genomic_DNA"/>
</dbReference>
<feature type="compositionally biased region" description="Basic residues" evidence="1">
    <location>
        <begin position="37"/>
        <end position="47"/>
    </location>
</feature>
<keyword evidence="3" id="KW-1185">Reference proteome</keyword>
<comment type="caution">
    <text evidence="2">The sequence shown here is derived from an EMBL/GenBank/DDBJ whole genome shotgun (WGS) entry which is preliminary data.</text>
</comment>